<feature type="non-terminal residue" evidence="1">
    <location>
        <position position="317"/>
    </location>
</feature>
<evidence type="ECO:0000313" key="2">
    <source>
        <dbReference type="Proteomes" id="UP000479190"/>
    </source>
</evidence>
<proteinExistence type="predicted"/>
<dbReference type="Proteomes" id="UP000479190">
    <property type="component" value="Unassembled WGS sequence"/>
</dbReference>
<name>A0A6H5I241_9HYME</name>
<accession>A0A6H5I241</accession>
<dbReference type="AlphaFoldDB" id="A0A6H5I241"/>
<sequence length="317" mass="36356">MYIIQHSKKYNTHCDINRCWISAHDPKTLHRMHKGMASRSWQIVAWMCINIIRPHHIMLTGTIFFCLTVRCVVNDFSSTRVARAHRRVCLVAAVKFGRRPSPIGQCKSDYYNNIRGRACCANDRIVSSRANAKKKKGNRYLCSRNGRRSARLIQAEHRVLDPQIQANLTKLSSIHLRSFSNQKIQFYKMMSKLAEAGTTGHGIGSGHTTGSIATMRLQRRLGDALASQPGYATTGGIMFCHWALALRNMQLPSTIYIMFTICHLYERRVRRQLGLDTPVFRPVIYHLRQSLWLKNDVQLNLIFCHCLLSSLSRYHVA</sequence>
<keyword evidence="2" id="KW-1185">Reference proteome</keyword>
<dbReference type="EMBL" id="CADCXV010000267">
    <property type="protein sequence ID" value="CAB0029171.1"/>
    <property type="molecule type" value="Genomic_DNA"/>
</dbReference>
<gene>
    <name evidence="1" type="ORF">TBRA_LOCUS1239</name>
</gene>
<protein>
    <submittedName>
        <fullName evidence="1">Uncharacterized protein</fullName>
    </submittedName>
</protein>
<organism evidence="1 2">
    <name type="scientific">Trichogramma brassicae</name>
    <dbReference type="NCBI Taxonomy" id="86971"/>
    <lineage>
        <taxon>Eukaryota</taxon>
        <taxon>Metazoa</taxon>
        <taxon>Ecdysozoa</taxon>
        <taxon>Arthropoda</taxon>
        <taxon>Hexapoda</taxon>
        <taxon>Insecta</taxon>
        <taxon>Pterygota</taxon>
        <taxon>Neoptera</taxon>
        <taxon>Endopterygota</taxon>
        <taxon>Hymenoptera</taxon>
        <taxon>Apocrita</taxon>
        <taxon>Proctotrupomorpha</taxon>
        <taxon>Chalcidoidea</taxon>
        <taxon>Trichogrammatidae</taxon>
        <taxon>Trichogramma</taxon>
    </lineage>
</organism>
<reference evidence="1 2" key="1">
    <citation type="submission" date="2020-02" db="EMBL/GenBank/DDBJ databases">
        <authorList>
            <person name="Ferguson B K."/>
        </authorList>
    </citation>
    <scope>NUCLEOTIDE SEQUENCE [LARGE SCALE GENOMIC DNA]</scope>
</reference>
<evidence type="ECO:0000313" key="1">
    <source>
        <dbReference type="EMBL" id="CAB0029171.1"/>
    </source>
</evidence>